<evidence type="ECO:0000256" key="4">
    <source>
        <dbReference type="ARBA" id="ARBA00023136"/>
    </source>
</evidence>
<keyword evidence="6 7" id="KW-0961">Cell wall biogenesis/degradation</keyword>
<evidence type="ECO:0000256" key="3">
    <source>
        <dbReference type="ARBA" id="ARBA00022989"/>
    </source>
</evidence>
<dbReference type="Proteomes" id="UP000319613">
    <property type="component" value="Unassembled WGS sequence"/>
</dbReference>
<dbReference type="CDD" id="cd08010">
    <property type="entry name" value="MltG_like"/>
    <property type="match status" value="1"/>
</dbReference>
<keyword evidence="3 7" id="KW-1133">Transmembrane helix</keyword>
<dbReference type="Gene3D" id="3.30.160.60">
    <property type="entry name" value="Classic Zinc Finger"/>
    <property type="match status" value="1"/>
</dbReference>
<comment type="caution">
    <text evidence="8">The sequence shown here is derived from an EMBL/GenBank/DDBJ whole genome shotgun (WGS) entry which is preliminary data.</text>
</comment>
<evidence type="ECO:0000256" key="2">
    <source>
        <dbReference type="ARBA" id="ARBA00022692"/>
    </source>
</evidence>
<dbReference type="HAMAP" id="MF_02065">
    <property type="entry name" value="MltG"/>
    <property type="match status" value="1"/>
</dbReference>
<dbReference type="InterPro" id="IPR003770">
    <property type="entry name" value="MLTG-like"/>
</dbReference>
<dbReference type="AlphaFoldDB" id="A0A554JCL8"/>
<keyword evidence="2 7" id="KW-0812">Transmembrane</keyword>
<dbReference type="GO" id="GO:0009252">
    <property type="term" value="P:peptidoglycan biosynthetic process"/>
    <property type="evidence" value="ECO:0007669"/>
    <property type="project" value="UniProtKB-UniRule"/>
</dbReference>
<dbReference type="GO" id="GO:0008932">
    <property type="term" value="F:lytic endotransglycosylase activity"/>
    <property type="evidence" value="ECO:0007669"/>
    <property type="project" value="UniProtKB-UniRule"/>
</dbReference>
<organism evidence="8">
    <name type="scientific">Candidatus Doudnabacteria bacterium Gr01-1014_77</name>
    <dbReference type="NCBI Taxonomy" id="2017133"/>
    <lineage>
        <taxon>Bacteria</taxon>
        <taxon>Candidatus Doudnaibacteriota</taxon>
    </lineage>
</organism>
<evidence type="ECO:0000256" key="1">
    <source>
        <dbReference type="ARBA" id="ARBA00022475"/>
    </source>
</evidence>
<evidence type="ECO:0000256" key="5">
    <source>
        <dbReference type="ARBA" id="ARBA00023239"/>
    </source>
</evidence>
<protein>
    <recommendedName>
        <fullName evidence="7">Endolytic murein transglycosylase</fullName>
        <ecNumber evidence="7">4.2.2.29</ecNumber>
    </recommendedName>
    <alternativeName>
        <fullName evidence="7">Peptidoglycan lytic transglycosylase</fullName>
    </alternativeName>
    <alternativeName>
        <fullName evidence="7">Peptidoglycan polymerization terminase</fullName>
    </alternativeName>
</protein>
<keyword evidence="4 7" id="KW-0472">Membrane</keyword>
<comment type="similarity">
    <text evidence="7">Belongs to the transglycosylase MltG family.</text>
</comment>
<dbReference type="NCBIfam" id="TIGR00247">
    <property type="entry name" value="endolytic transglycosylase MltG"/>
    <property type="match status" value="1"/>
</dbReference>
<dbReference type="PANTHER" id="PTHR30518">
    <property type="entry name" value="ENDOLYTIC MUREIN TRANSGLYCOSYLASE"/>
    <property type="match status" value="1"/>
</dbReference>
<evidence type="ECO:0000256" key="6">
    <source>
        <dbReference type="ARBA" id="ARBA00023316"/>
    </source>
</evidence>
<reference evidence="8" key="1">
    <citation type="submission" date="2017-07" db="EMBL/GenBank/DDBJ databases">
        <title>Mechanisms for carbon and nitrogen cycling indicate functional differentiation within the Candidate Phyla Radiation.</title>
        <authorList>
            <person name="Danczak R.E."/>
            <person name="Johnston M.D."/>
            <person name="Kenah C."/>
            <person name="Slattery M."/>
            <person name="Wrighton K.C."/>
            <person name="Wilkins M.J."/>
        </authorList>
    </citation>
    <scope>NUCLEOTIDE SEQUENCE [LARGE SCALE GENOMIC DNA]</scope>
    <source>
        <strain evidence="8">Gr01-1014_77</strain>
    </source>
</reference>
<comment type="catalytic activity">
    <reaction evidence="7">
        <text>a peptidoglycan chain = a peptidoglycan chain with N-acetyl-1,6-anhydromuramyl-[peptide] at the reducing end + a peptidoglycan chain with N-acetylglucosamine at the non-reducing end.</text>
        <dbReference type="EC" id="4.2.2.29"/>
    </reaction>
</comment>
<proteinExistence type="inferred from homology"/>
<dbReference type="EMBL" id="VMFF01000017">
    <property type="protein sequence ID" value="TSC66030.1"/>
    <property type="molecule type" value="Genomic_DNA"/>
</dbReference>
<evidence type="ECO:0000313" key="8">
    <source>
        <dbReference type="EMBL" id="TSC66030.1"/>
    </source>
</evidence>
<dbReference type="PANTHER" id="PTHR30518:SF2">
    <property type="entry name" value="ENDOLYTIC MUREIN TRANSGLYCOSYLASE"/>
    <property type="match status" value="1"/>
</dbReference>
<dbReference type="GO" id="GO:0005886">
    <property type="term" value="C:plasma membrane"/>
    <property type="evidence" value="ECO:0007669"/>
    <property type="project" value="UniProtKB-UniRule"/>
</dbReference>
<sequence>MKYKIFGAVFILSAICLALVGAKLLSDREARREQLANMKAPQVSWRAVEGWTISDMASDLEKRGLVTEKDFNTELKAVLADYDFFGELKDLNPKPSSLEGYLFPDTYFIASKPTASSVVKKMMDNLEGKMTTQMRVDIAKQDRSIYDVLTLASIIEKEVGRNTSKISSADLQALQEERETVAGIFMNRLKINMALQSDATIGYITKKNNPQASSADLLIDSPYNTYKYRGLPPGPISNPSLSAIKAAIYYKDTDYLYFLTMKDGTAVYAKTLDEHNVNKRKYLK</sequence>
<keyword evidence="1 7" id="KW-1003">Cell membrane</keyword>
<comment type="function">
    <text evidence="7">Functions as a peptidoglycan terminase that cleaves nascent peptidoglycan strands endolytically to terminate their elongation.</text>
</comment>
<dbReference type="EC" id="4.2.2.29" evidence="7"/>
<dbReference type="Pfam" id="PF02618">
    <property type="entry name" value="YceG"/>
    <property type="match status" value="1"/>
</dbReference>
<gene>
    <name evidence="7" type="primary">mltG</name>
    <name evidence="8" type="ORF">G01um101477_236</name>
</gene>
<accession>A0A554JCL8</accession>
<name>A0A554JCL8_9BACT</name>
<feature type="site" description="Important for catalytic activity" evidence="7">
    <location>
        <position position="158"/>
    </location>
</feature>
<keyword evidence="5 7" id="KW-0456">Lyase</keyword>
<evidence type="ECO:0000256" key="7">
    <source>
        <dbReference type="HAMAP-Rule" id="MF_02065"/>
    </source>
</evidence>
<dbReference type="GO" id="GO:0071555">
    <property type="term" value="P:cell wall organization"/>
    <property type="evidence" value="ECO:0007669"/>
    <property type="project" value="UniProtKB-KW"/>
</dbReference>